<name>A0A820DX65_9BILA</name>
<gene>
    <name evidence="1" type="ORF">OVN521_LOCUS28425</name>
</gene>
<sequence>MMTLVKNGKHLWKTSIGERLSYGHELQKAFIEFVQKFLPHMEEEENIFQ</sequence>
<dbReference type="Proteomes" id="UP000663866">
    <property type="component" value="Unassembled WGS sequence"/>
</dbReference>
<keyword evidence="2" id="KW-1185">Reference proteome</keyword>
<dbReference type="EMBL" id="CAJOBG010008267">
    <property type="protein sequence ID" value="CAF4239388.1"/>
    <property type="molecule type" value="Genomic_DNA"/>
</dbReference>
<evidence type="ECO:0000313" key="1">
    <source>
        <dbReference type="EMBL" id="CAF4239388.1"/>
    </source>
</evidence>
<proteinExistence type="predicted"/>
<organism evidence="1 2">
    <name type="scientific">Rotaria magnacalcarata</name>
    <dbReference type="NCBI Taxonomy" id="392030"/>
    <lineage>
        <taxon>Eukaryota</taxon>
        <taxon>Metazoa</taxon>
        <taxon>Spiralia</taxon>
        <taxon>Gnathifera</taxon>
        <taxon>Rotifera</taxon>
        <taxon>Eurotatoria</taxon>
        <taxon>Bdelloidea</taxon>
        <taxon>Philodinida</taxon>
        <taxon>Philodinidae</taxon>
        <taxon>Rotaria</taxon>
    </lineage>
</organism>
<comment type="caution">
    <text evidence="1">The sequence shown here is derived from an EMBL/GenBank/DDBJ whole genome shotgun (WGS) entry which is preliminary data.</text>
</comment>
<dbReference type="AlphaFoldDB" id="A0A820DX65"/>
<reference evidence="1" key="1">
    <citation type="submission" date="2021-02" db="EMBL/GenBank/DDBJ databases">
        <authorList>
            <person name="Nowell W R."/>
        </authorList>
    </citation>
    <scope>NUCLEOTIDE SEQUENCE</scope>
</reference>
<evidence type="ECO:0000313" key="2">
    <source>
        <dbReference type="Proteomes" id="UP000663866"/>
    </source>
</evidence>
<dbReference type="Gene3D" id="1.20.120.520">
    <property type="entry name" value="nmb1532 protein domain like"/>
    <property type="match status" value="1"/>
</dbReference>
<accession>A0A820DX65</accession>
<protein>
    <submittedName>
        <fullName evidence="1">Uncharacterized protein</fullName>
    </submittedName>
</protein>
<feature type="non-terminal residue" evidence="1">
    <location>
        <position position="49"/>
    </location>
</feature>